<feature type="domain" description="MDMPI C-terminal" evidence="1">
    <location>
        <begin position="147"/>
        <end position="239"/>
    </location>
</feature>
<proteinExistence type="predicted"/>
<dbReference type="SUPFAM" id="SSF109854">
    <property type="entry name" value="DinB/YfiT-like putative metalloenzymes"/>
    <property type="match status" value="1"/>
</dbReference>
<organism evidence="3 4">
    <name type="scientific">Haloechinothrix alba</name>
    <dbReference type="NCBI Taxonomy" id="664784"/>
    <lineage>
        <taxon>Bacteria</taxon>
        <taxon>Bacillati</taxon>
        <taxon>Actinomycetota</taxon>
        <taxon>Actinomycetes</taxon>
        <taxon>Pseudonocardiales</taxon>
        <taxon>Pseudonocardiaceae</taxon>
        <taxon>Haloechinothrix</taxon>
    </lineage>
</organism>
<dbReference type="InterPro" id="IPR034660">
    <property type="entry name" value="DinB/YfiT-like"/>
</dbReference>
<dbReference type="AlphaFoldDB" id="A0A238X026"/>
<name>A0A238X026_9PSEU</name>
<evidence type="ECO:0000313" key="3">
    <source>
        <dbReference type="EMBL" id="SNR51209.1"/>
    </source>
</evidence>
<dbReference type="EMBL" id="FZNW01000008">
    <property type="protein sequence ID" value="SNR51209.1"/>
    <property type="molecule type" value="Genomic_DNA"/>
</dbReference>
<dbReference type="NCBIfam" id="TIGR03083">
    <property type="entry name" value="maleylpyruvate isomerase family mycothiol-dependent enzyme"/>
    <property type="match status" value="1"/>
</dbReference>
<dbReference type="GO" id="GO:0005886">
    <property type="term" value="C:plasma membrane"/>
    <property type="evidence" value="ECO:0007669"/>
    <property type="project" value="TreeGrafter"/>
</dbReference>
<dbReference type="PANTHER" id="PTHR40758">
    <property type="entry name" value="CONSERVED PROTEIN"/>
    <property type="match status" value="1"/>
</dbReference>
<dbReference type="OrthoDB" id="3671213at2"/>
<keyword evidence="4" id="KW-1185">Reference proteome</keyword>
<accession>A0A238X026</accession>
<evidence type="ECO:0000259" key="2">
    <source>
        <dbReference type="Pfam" id="PF11716"/>
    </source>
</evidence>
<dbReference type="InterPro" id="IPR010872">
    <property type="entry name" value="MDMPI_C-term_domain"/>
</dbReference>
<feature type="domain" description="Mycothiol-dependent maleylpyruvate isomerase metal-binding" evidence="2">
    <location>
        <begin position="28"/>
        <end position="135"/>
    </location>
</feature>
<evidence type="ECO:0000313" key="4">
    <source>
        <dbReference type="Proteomes" id="UP000198348"/>
    </source>
</evidence>
<dbReference type="RefSeq" id="WP_089301107.1">
    <property type="nucleotide sequence ID" value="NZ_FZNW01000008.1"/>
</dbReference>
<evidence type="ECO:0000259" key="1">
    <source>
        <dbReference type="Pfam" id="PF07398"/>
    </source>
</evidence>
<sequence>MDVSGLIATLESEGHSLAHTAERLGAGVEVPTCPGWRVRDLLLHIGGVHRWAGTVVAESRREPLHLERAEGISAHLPTDGELVGWFRRGHADLLKALRNAPEDLRCWAFLTAPTPLAFWARRQAHETTVHRVDVESAAGGVGRVEPHVATDGIDELLGGFVPRARTGLHSDPPTSMSVRTTDTGARWLLHVGRGPVTVERSSGPADTVVSGTASDVYLALWNRLPLRELDVAGSEELLLRWPETVRIRWG</sequence>
<dbReference type="Pfam" id="PF07398">
    <property type="entry name" value="MDMPI_C"/>
    <property type="match status" value="1"/>
</dbReference>
<gene>
    <name evidence="3" type="ORF">SAMN06265360_10838</name>
</gene>
<dbReference type="Gene3D" id="1.20.120.450">
    <property type="entry name" value="dinb family like domain"/>
    <property type="match status" value="1"/>
</dbReference>
<dbReference type="GO" id="GO:0046872">
    <property type="term" value="F:metal ion binding"/>
    <property type="evidence" value="ECO:0007669"/>
    <property type="project" value="InterPro"/>
</dbReference>
<reference evidence="3 4" key="1">
    <citation type="submission" date="2017-06" db="EMBL/GenBank/DDBJ databases">
        <authorList>
            <person name="Kim H.J."/>
            <person name="Triplett B.A."/>
        </authorList>
    </citation>
    <scope>NUCLEOTIDE SEQUENCE [LARGE SCALE GENOMIC DNA]</scope>
    <source>
        <strain evidence="3 4">DSM 45207</strain>
    </source>
</reference>
<dbReference type="Pfam" id="PF11716">
    <property type="entry name" value="MDMPI_N"/>
    <property type="match status" value="1"/>
</dbReference>
<dbReference type="PANTHER" id="PTHR40758:SF1">
    <property type="entry name" value="CONSERVED PROTEIN"/>
    <property type="match status" value="1"/>
</dbReference>
<dbReference type="InterPro" id="IPR024344">
    <property type="entry name" value="MDMPI_metal-binding"/>
</dbReference>
<dbReference type="Proteomes" id="UP000198348">
    <property type="component" value="Unassembled WGS sequence"/>
</dbReference>
<protein>
    <submittedName>
        <fullName evidence="3">TIGR03083 family protein</fullName>
    </submittedName>
</protein>
<dbReference type="InterPro" id="IPR017517">
    <property type="entry name" value="Maleyloyr_isom"/>
</dbReference>